<gene>
    <name evidence="1" type="ORF">LCGC14_1924390</name>
</gene>
<evidence type="ECO:0000313" key="1">
    <source>
        <dbReference type="EMBL" id="KKL88471.1"/>
    </source>
</evidence>
<accession>A0A0F9GD82</accession>
<sequence>MKIDATTITNADGFTYILADFESRIEHVELPWGEMVENCVGLKRDEQAFVTSILVVTDTPAPAMPDLGTLVFVYNLTPFFAAPIAALMNRYHGLTTLQVLINRMRILVDPTASKRDLMTDGFHSGIVEPIHMRNNLGYSLRHEPTWSKGSGPYREPAVIQKQFTVEFQMLVKSPSGRIAPLWGER</sequence>
<comment type="caution">
    <text evidence="1">The sequence shown here is derived from an EMBL/GenBank/DDBJ whole genome shotgun (WGS) entry which is preliminary data.</text>
</comment>
<name>A0A0F9GD82_9ZZZZ</name>
<dbReference type="EMBL" id="LAZR01020555">
    <property type="protein sequence ID" value="KKL88471.1"/>
    <property type="molecule type" value="Genomic_DNA"/>
</dbReference>
<organism evidence="1">
    <name type="scientific">marine sediment metagenome</name>
    <dbReference type="NCBI Taxonomy" id="412755"/>
    <lineage>
        <taxon>unclassified sequences</taxon>
        <taxon>metagenomes</taxon>
        <taxon>ecological metagenomes</taxon>
    </lineage>
</organism>
<proteinExistence type="predicted"/>
<reference evidence="1" key="1">
    <citation type="journal article" date="2015" name="Nature">
        <title>Complex archaea that bridge the gap between prokaryotes and eukaryotes.</title>
        <authorList>
            <person name="Spang A."/>
            <person name="Saw J.H."/>
            <person name="Jorgensen S.L."/>
            <person name="Zaremba-Niedzwiedzka K."/>
            <person name="Martijn J."/>
            <person name="Lind A.E."/>
            <person name="van Eijk R."/>
            <person name="Schleper C."/>
            <person name="Guy L."/>
            <person name="Ettema T.J."/>
        </authorList>
    </citation>
    <scope>NUCLEOTIDE SEQUENCE</scope>
</reference>
<dbReference type="AlphaFoldDB" id="A0A0F9GD82"/>
<protein>
    <submittedName>
        <fullName evidence="1">Uncharacterized protein</fullName>
    </submittedName>
</protein>